<keyword evidence="2" id="KW-1185">Reference proteome</keyword>
<sequence>MIEMIDLTKNEVQNINGGAPAWNWTGKILGAIAEVIADWEDSLQSPEGQAMYNALQDFH</sequence>
<dbReference type="AlphaFoldDB" id="A0A399SSA3"/>
<gene>
    <name evidence="1" type="ORF">D1614_19595</name>
</gene>
<reference evidence="1 2" key="1">
    <citation type="submission" date="2018-08" db="EMBL/GenBank/DDBJ databases">
        <title>Pallidiluteibacterium maritimus gen. nov., sp. nov., isolated from coastal sediment.</title>
        <authorList>
            <person name="Zhou L.Y."/>
        </authorList>
    </citation>
    <scope>NUCLEOTIDE SEQUENCE [LARGE SCALE GENOMIC DNA]</scope>
    <source>
        <strain evidence="1 2">XSD2</strain>
    </source>
</reference>
<dbReference type="RefSeq" id="WP_119439683.1">
    <property type="nucleotide sequence ID" value="NZ_QWGR01000016.1"/>
</dbReference>
<name>A0A399SSA3_9BACT</name>
<comment type="caution">
    <text evidence="1">The sequence shown here is derived from an EMBL/GenBank/DDBJ whole genome shotgun (WGS) entry which is preliminary data.</text>
</comment>
<evidence type="ECO:0008006" key="3">
    <source>
        <dbReference type="Google" id="ProtNLM"/>
    </source>
</evidence>
<dbReference type="EMBL" id="QWGR01000016">
    <property type="protein sequence ID" value="RIJ46178.1"/>
    <property type="molecule type" value="Genomic_DNA"/>
</dbReference>
<organism evidence="1 2">
    <name type="scientific">Maribellus luteus</name>
    <dbReference type="NCBI Taxonomy" id="2305463"/>
    <lineage>
        <taxon>Bacteria</taxon>
        <taxon>Pseudomonadati</taxon>
        <taxon>Bacteroidota</taxon>
        <taxon>Bacteroidia</taxon>
        <taxon>Marinilabiliales</taxon>
        <taxon>Prolixibacteraceae</taxon>
        <taxon>Maribellus</taxon>
    </lineage>
</organism>
<dbReference type="Proteomes" id="UP000265926">
    <property type="component" value="Unassembled WGS sequence"/>
</dbReference>
<evidence type="ECO:0000313" key="2">
    <source>
        <dbReference type="Proteomes" id="UP000265926"/>
    </source>
</evidence>
<accession>A0A399SSA3</accession>
<protein>
    <recommendedName>
        <fullName evidence="3">Bacteriocin</fullName>
    </recommendedName>
</protein>
<evidence type="ECO:0000313" key="1">
    <source>
        <dbReference type="EMBL" id="RIJ46178.1"/>
    </source>
</evidence>
<proteinExistence type="predicted"/>